<evidence type="ECO:0000256" key="1">
    <source>
        <dbReference type="PROSITE-ProRule" id="PRU00339"/>
    </source>
</evidence>
<dbReference type="STRING" id="1233.SAMN05216387_103151"/>
<dbReference type="InterPro" id="IPR011990">
    <property type="entry name" value="TPR-like_helical_dom_sf"/>
</dbReference>
<dbReference type="Gene3D" id="1.25.40.10">
    <property type="entry name" value="Tetratricopeptide repeat domain"/>
    <property type="match status" value="2"/>
</dbReference>
<dbReference type="AlphaFoldDB" id="A0A1H7K9B0"/>
<dbReference type="RefSeq" id="WP_090828012.1">
    <property type="nucleotide sequence ID" value="NZ_FOBH01000003.1"/>
</dbReference>
<protein>
    <submittedName>
        <fullName evidence="2">Uncharacterized protein</fullName>
    </submittedName>
</protein>
<keyword evidence="1" id="KW-0802">TPR repeat</keyword>
<feature type="repeat" description="TPR" evidence="1">
    <location>
        <begin position="465"/>
        <end position="498"/>
    </location>
</feature>
<proteinExistence type="predicted"/>
<dbReference type="Proteomes" id="UP000198620">
    <property type="component" value="Unassembled WGS sequence"/>
</dbReference>
<dbReference type="InterPro" id="IPR019734">
    <property type="entry name" value="TPR_rpt"/>
</dbReference>
<keyword evidence="3" id="KW-1185">Reference proteome</keyword>
<name>A0A1H7K9B0_9PROT</name>
<sequence>MILPKTMPWMLAIILCIGASGGRGHDEHDALGNVPPEKLGKVSFPVSCNIAAQKEFNRGMALFHSFWFDPAIKSFGRVLHHDPECGMAYWAIAITSMGNPFTWPPIPKAWTAGASAVADAQHLGVKTEREGDYIAALAALFKNWETTDYRPRVLAFQKAMEGVAARYPEDIEAQILYALALDATALPTDKTFANQLKAANILEPLFEKYPDHPGVAHYLIHTYDYAELAERGLPAARAYARIAPSVPHALHMPSHIFSRVGLWHEMAESNRASYLAAKSELKEATLGIGTYDALHAMDYMVFAYLQQAQDKAAKRLVDEAASTRKVNVENFPAAYAFAAIPARFAVERADWKGAAALELSPAGLAWSKFPQAEAILVFARGMGAARSRDNAAARKDVARLKALKDAMAATKLDYWAGQTDFQIKAVNAWLALAENRNDEAVSLMRAAAEAEEASDKHPVTPGNVAPSRELLGEMLLALGRPAQAFAEFERSLKRDPNRFRSTYGAARAAEASGNQKVARNYYAKLRTMAADHDTERPELEQAKAFLVKH</sequence>
<accession>A0A1H7K9B0</accession>
<dbReference type="OrthoDB" id="9778494at2"/>
<dbReference type="PANTHER" id="PTHR45588:SF1">
    <property type="entry name" value="WW DOMAIN-CONTAINING PROTEIN"/>
    <property type="match status" value="1"/>
</dbReference>
<dbReference type="PROSITE" id="PS50005">
    <property type="entry name" value="TPR"/>
    <property type="match status" value="1"/>
</dbReference>
<reference evidence="2 3" key="1">
    <citation type="submission" date="2016-10" db="EMBL/GenBank/DDBJ databases">
        <authorList>
            <person name="de Groot N.N."/>
        </authorList>
    </citation>
    <scope>NUCLEOTIDE SEQUENCE [LARGE SCALE GENOMIC DNA]</scope>
    <source>
        <strain evidence="2 3">Nv1</strain>
    </source>
</reference>
<evidence type="ECO:0000313" key="2">
    <source>
        <dbReference type="EMBL" id="SEK83409.1"/>
    </source>
</evidence>
<organism evidence="2 3">
    <name type="scientific">Nitrosovibrio tenuis</name>
    <dbReference type="NCBI Taxonomy" id="1233"/>
    <lineage>
        <taxon>Bacteria</taxon>
        <taxon>Pseudomonadati</taxon>
        <taxon>Pseudomonadota</taxon>
        <taxon>Betaproteobacteria</taxon>
        <taxon>Nitrosomonadales</taxon>
        <taxon>Nitrosomonadaceae</taxon>
        <taxon>Nitrosovibrio</taxon>
    </lineage>
</organism>
<dbReference type="EMBL" id="FOBH01000003">
    <property type="protein sequence ID" value="SEK83409.1"/>
    <property type="molecule type" value="Genomic_DNA"/>
</dbReference>
<evidence type="ECO:0000313" key="3">
    <source>
        <dbReference type="Proteomes" id="UP000198620"/>
    </source>
</evidence>
<gene>
    <name evidence="2" type="ORF">SAMN05216387_103151</name>
</gene>
<dbReference type="PANTHER" id="PTHR45588">
    <property type="entry name" value="TPR DOMAIN-CONTAINING PROTEIN"/>
    <property type="match status" value="1"/>
</dbReference>
<dbReference type="SUPFAM" id="SSF48452">
    <property type="entry name" value="TPR-like"/>
    <property type="match status" value="1"/>
</dbReference>